<feature type="domain" description="Phosphatidic acid phosphatase type 2/haloperoxidase" evidence="2">
    <location>
        <begin position="87"/>
        <end position="201"/>
    </location>
</feature>
<dbReference type="SUPFAM" id="SSF48317">
    <property type="entry name" value="Acid phosphatase/Vanadium-dependent haloperoxidase"/>
    <property type="match status" value="1"/>
</dbReference>
<sequence length="220" mass="25503">MRQLTFFLMTPMIFILFFTFAFLQLGGYVQSERILPFDHMIIQFIQGWEQPWLTNVMLTFTTIGDAWTVVLFSVVMTLALYRYHQTPQLILFVTTMIGNALLNALLKHSYVRERPLIHRLTEIGGFSFPSGHTMMALSFYFLIAYLLWQYLHTIKSGILLFTFALFMTSAIAISRIYLGVHYPSDIIGGLFASSALLLTATTVYRLYQKHVEKQYEHSQL</sequence>
<dbReference type="InterPro" id="IPR000326">
    <property type="entry name" value="PAP2/HPO"/>
</dbReference>
<protein>
    <submittedName>
        <fullName evidence="3">Phosphatase PAP2 family protein</fullName>
    </submittedName>
</protein>
<feature type="transmembrane region" description="Helical" evidence="1">
    <location>
        <begin position="159"/>
        <end position="180"/>
    </location>
</feature>
<feature type="transmembrane region" description="Helical" evidence="1">
    <location>
        <begin position="126"/>
        <end position="147"/>
    </location>
</feature>
<accession>A0A8J7KD09</accession>
<dbReference type="CDD" id="cd03392">
    <property type="entry name" value="PAP2_like_2"/>
    <property type="match status" value="1"/>
</dbReference>
<comment type="caution">
    <text evidence="3">The sequence shown here is derived from an EMBL/GenBank/DDBJ whole genome shotgun (WGS) entry which is preliminary data.</text>
</comment>
<organism evidence="3 4">
    <name type="scientific">Savagea serpentis</name>
    <dbReference type="NCBI Taxonomy" id="2785297"/>
    <lineage>
        <taxon>Bacteria</taxon>
        <taxon>Bacillati</taxon>
        <taxon>Bacillota</taxon>
        <taxon>Bacilli</taxon>
        <taxon>Bacillales</taxon>
        <taxon>Caryophanaceae</taxon>
        <taxon>Savagea</taxon>
    </lineage>
</organism>
<keyword evidence="1" id="KW-0472">Membrane</keyword>
<feature type="transmembrane region" description="Helical" evidence="1">
    <location>
        <begin position="186"/>
        <end position="207"/>
    </location>
</feature>
<feature type="transmembrane region" description="Helical" evidence="1">
    <location>
        <begin position="55"/>
        <end position="81"/>
    </location>
</feature>
<dbReference type="PANTHER" id="PTHR14969">
    <property type="entry name" value="SPHINGOSINE-1-PHOSPHATE PHOSPHOHYDROLASE"/>
    <property type="match status" value="1"/>
</dbReference>
<reference evidence="3" key="1">
    <citation type="submission" date="2020-11" db="EMBL/GenBank/DDBJ databases">
        <title>Multidrug resistant novel bacterium Savagea serpentis sp. nov., isolated from the scats of a vine snake (Ahaetulla nasuta).</title>
        <authorList>
            <person name="Venkata Ramana V."/>
            <person name="Vikas Patil S."/>
            <person name="Yogita Lugani V."/>
        </authorList>
    </citation>
    <scope>NUCLEOTIDE SEQUENCE</scope>
    <source>
        <strain evidence="3">SN6</strain>
    </source>
</reference>
<dbReference type="SMART" id="SM00014">
    <property type="entry name" value="acidPPc"/>
    <property type="match status" value="1"/>
</dbReference>
<dbReference type="Gene3D" id="1.20.144.10">
    <property type="entry name" value="Phosphatidic acid phosphatase type 2/haloperoxidase"/>
    <property type="match status" value="2"/>
</dbReference>
<dbReference type="InterPro" id="IPR036938">
    <property type="entry name" value="PAP2/HPO_sf"/>
</dbReference>
<keyword evidence="1" id="KW-1133">Transmembrane helix</keyword>
<dbReference type="RefSeq" id="WP_194563575.1">
    <property type="nucleotide sequence ID" value="NZ_JADKPV010000008.1"/>
</dbReference>
<evidence type="ECO:0000313" key="3">
    <source>
        <dbReference type="EMBL" id="MBF4502087.1"/>
    </source>
</evidence>
<evidence type="ECO:0000259" key="2">
    <source>
        <dbReference type="SMART" id="SM00014"/>
    </source>
</evidence>
<dbReference type="AlphaFoldDB" id="A0A8J7KD09"/>
<keyword evidence="4" id="KW-1185">Reference proteome</keyword>
<evidence type="ECO:0000256" key="1">
    <source>
        <dbReference type="SAM" id="Phobius"/>
    </source>
</evidence>
<dbReference type="PANTHER" id="PTHR14969:SF13">
    <property type="entry name" value="AT30094P"/>
    <property type="match status" value="1"/>
</dbReference>
<dbReference type="Pfam" id="PF01569">
    <property type="entry name" value="PAP2"/>
    <property type="match status" value="1"/>
</dbReference>
<evidence type="ECO:0000313" key="4">
    <source>
        <dbReference type="Proteomes" id="UP000622653"/>
    </source>
</evidence>
<keyword evidence="1" id="KW-0812">Transmembrane</keyword>
<name>A0A8J7KD09_9BACL</name>
<gene>
    <name evidence="3" type="ORF">IRY55_12030</name>
</gene>
<dbReference type="EMBL" id="JADKPV010000008">
    <property type="protein sequence ID" value="MBF4502087.1"/>
    <property type="molecule type" value="Genomic_DNA"/>
</dbReference>
<feature type="transmembrane region" description="Helical" evidence="1">
    <location>
        <begin position="88"/>
        <end position="106"/>
    </location>
</feature>
<proteinExistence type="predicted"/>
<dbReference type="Proteomes" id="UP000622653">
    <property type="component" value="Unassembled WGS sequence"/>
</dbReference>